<gene>
    <name evidence="1" type="ORF">M9458_011187</name>
</gene>
<dbReference type="PANTHER" id="PTHR46682:SF1">
    <property type="entry name" value="ADHESION G-PROTEIN COUPLED RECEPTOR V1"/>
    <property type="match status" value="1"/>
</dbReference>
<evidence type="ECO:0000313" key="1">
    <source>
        <dbReference type="EMBL" id="KAL0192891.1"/>
    </source>
</evidence>
<protein>
    <recommendedName>
        <fullName evidence="3">Phage tail protein</fullName>
    </recommendedName>
</protein>
<keyword evidence="2" id="KW-1185">Reference proteome</keyword>
<name>A0ABD0R3C6_CIRMR</name>
<evidence type="ECO:0000313" key="2">
    <source>
        <dbReference type="Proteomes" id="UP001529510"/>
    </source>
</evidence>
<dbReference type="InterPro" id="IPR026919">
    <property type="entry name" value="ADGRV1"/>
</dbReference>
<dbReference type="EMBL" id="JAMKFB020000005">
    <property type="protein sequence ID" value="KAL0192891.1"/>
    <property type="molecule type" value="Genomic_DNA"/>
</dbReference>
<feature type="non-terminal residue" evidence="1">
    <location>
        <position position="85"/>
    </location>
</feature>
<dbReference type="InterPro" id="IPR038081">
    <property type="entry name" value="CalX-like_sf"/>
</dbReference>
<proteinExistence type="predicted"/>
<evidence type="ECO:0008006" key="3">
    <source>
        <dbReference type="Google" id="ProtNLM"/>
    </source>
</evidence>
<feature type="non-terminal residue" evidence="1">
    <location>
        <position position="1"/>
    </location>
</feature>
<dbReference type="Gene3D" id="2.60.40.2030">
    <property type="match status" value="1"/>
</dbReference>
<accession>A0ABD0R3C6</accession>
<sequence>VTFSESQAVATISLNVLADDMPELAEQVAIVLTKVTTIGIVDPSRGAMIDPQRSQANLTIRANGSPYGVIGWHLDSQYFITAEPQ</sequence>
<organism evidence="1 2">
    <name type="scientific">Cirrhinus mrigala</name>
    <name type="common">Mrigala</name>
    <dbReference type="NCBI Taxonomy" id="683832"/>
    <lineage>
        <taxon>Eukaryota</taxon>
        <taxon>Metazoa</taxon>
        <taxon>Chordata</taxon>
        <taxon>Craniata</taxon>
        <taxon>Vertebrata</taxon>
        <taxon>Euteleostomi</taxon>
        <taxon>Actinopterygii</taxon>
        <taxon>Neopterygii</taxon>
        <taxon>Teleostei</taxon>
        <taxon>Ostariophysi</taxon>
        <taxon>Cypriniformes</taxon>
        <taxon>Cyprinidae</taxon>
        <taxon>Labeoninae</taxon>
        <taxon>Labeonini</taxon>
        <taxon>Cirrhinus</taxon>
    </lineage>
</organism>
<dbReference type="Proteomes" id="UP001529510">
    <property type="component" value="Unassembled WGS sequence"/>
</dbReference>
<dbReference type="AlphaFoldDB" id="A0ABD0R3C6"/>
<dbReference type="SUPFAM" id="SSF141072">
    <property type="entry name" value="CalX-like"/>
    <property type="match status" value="1"/>
</dbReference>
<reference evidence="1 2" key="1">
    <citation type="submission" date="2024-05" db="EMBL/GenBank/DDBJ databases">
        <title>Genome sequencing and assembly of Indian major carp, Cirrhinus mrigala (Hamilton, 1822).</title>
        <authorList>
            <person name="Mohindra V."/>
            <person name="Chowdhury L.M."/>
            <person name="Lal K."/>
            <person name="Jena J.K."/>
        </authorList>
    </citation>
    <scope>NUCLEOTIDE SEQUENCE [LARGE SCALE GENOMIC DNA]</scope>
    <source>
        <strain evidence="1">CM1030</strain>
        <tissue evidence="1">Blood</tissue>
    </source>
</reference>
<comment type="caution">
    <text evidence="1">The sequence shown here is derived from an EMBL/GenBank/DDBJ whole genome shotgun (WGS) entry which is preliminary data.</text>
</comment>
<dbReference type="PANTHER" id="PTHR46682">
    <property type="entry name" value="ADHESION G-PROTEIN COUPLED RECEPTOR V1"/>
    <property type="match status" value="1"/>
</dbReference>